<evidence type="ECO:0000256" key="4">
    <source>
        <dbReference type="ARBA" id="ARBA00022645"/>
    </source>
</evidence>
<keyword evidence="5" id="KW-0645">Protease</keyword>
<evidence type="ECO:0000256" key="3">
    <source>
        <dbReference type="ARBA" id="ARBA00007739"/>
    </source>
</evidence>
<comment type="similarity">
    <text evidence="3">In the N-terminal section; belongs to the glycosyltransferase 51 family.</text>
</comment>
<comment type="catalytic activity">
    <reaction evidence="14">
        <text>[GlcNAc-(1-&gt;4)-Mur2Ac(oyl-L-Ala-gamma-D-Glu-L-Lys-D-Ala-D-Ala)](n)-di-trans,octa-cis-undecaprenyl diphosphate + beta-D-GlcNAc-(1-&gt;4)-Mur2Ac(oyl-L-Ala-gamma-D-Glu-L-Lys-D-Ala-D-Ala)-di-trans,octa-cis-undecaprenyl diphosphate = [GlcNAc-(1-&gt;4)-Mur2Ac(oyl-L-Ala-gamma-D-Glu-L-Lys-D-Ala-D-Ala)](n+1)-di-trans,octa-cis-undecaprenyl diphosphate + di-trans,octa-cis-undecaprenyl diphosphate + H(+)</text>
        <dbReference type="Rhea" id="RHEA:23708"/>
        <dbReference type="Rhea" id="RHEA-COMP:9602"/>
        <dbReference type="Rhea" id="RHEA-COMP:9603"/>
        <dbReference type="ChEBI" id="CHEBI:15378"/>
        <dbReference type="ChEBI" id="CHEBI:58405"/>
        <dbReference type="ChEBI" id="CHEBI:60033"/>
        <dbReference type="ChEBI" id="CHEBI:78435"/>
        <dbReference type="EC" id="2.4.99.28"/>
    </reaction>
</comment>
<dbReference type="NCBIfam" id="TIGR02074">
    <property type="entry name" value="PBP_1a_fam"/>
    <property type="match status" value="1"/>
</dbReference>
<comment type="catalytic activity">
    <reaction evidence="13">
        <text>Preferential cleavage: (Ac)2-L-Lys-D-Ala-|-D-Ala. Also transpeptidation of peptidyl-alanyl moieties that are N-acyl substituents of D-alanine.</text>
        <dbReference type="EC" id="3.4.16.4"/>
    </reaction>
</comment>
<organism evidence="19 20">
    <name type="scientific">Fulvimarina pelagi HTCC2506</name>
    <dbReference type="NCBI Taxonomy" id="314231"/>
    <lineage>
        <taxon>Bacteria</taxon>
        <taxon>Pseudomonadati</taxon>
        <taxon>Pseudomonadota</taxon>
        <taxon>Alphaproteobacteria</taxon>
        <taxon>Hyphomicrobiales</taxon>
        <taxon>Aurantimonadaceae</taxon>
        <taxon>Fulvimarina</taxon>
    </lineage>
</organism>
<evidence type="ECO:0000259" key="17">
    <source>
        <dbReference type="Pfam" id="PF00905"/>
    </source>
</evidence>
<evidence type="ECO:0000256" key="14">
    <source>
        <dbReference type="ARBA" id="ARBA00049902"/>
    </source>
</evidence>
<accession>Q0G4D0</accession>
<dbReference type="GO" id="GO:0008360">
    <property type="term" value="P:regulation of cell shape"/>
    <property type="evidence" value="ECO:0007669"/>
    <property type="project" value="UniProtKB-KW"/>
</dbReference>
<dbReference type="SUPFAM" id="SSF53955">
    <property type="entry name" value="Lysozyme-like"/>
    <property type="match status" value="1"/>
</dbReference>
<evidence type="ECO:0000256" key="8">
    <source>
        <dbReference type="ARBA" id="ARBA00022801"/>
    </source>
</evidence>
<dbReference type="EMBL" id="AATP01000002">
    <property type="protein sequence ID" value="EAU41551.1"/>
    <property type="molecule type" value="Genomic_DNA"/>
</dbReference>
<keyword evidence="8" id="KW-0378">Hydrolase</keyword>
<evidence type="ECO:0000259" key="18">
    <source>
        <dbReference type="Pfam" id="PF00912"/>
    </source>
</evidence>
<evidence type="ECO:0000256" key="12">
    <source>
        <dbReference type="ARBA" id="ARBA00023316"/>
    </source>
</evidence>
<evidence type="ECO:0000256" key="11">
    <source>
        <dbReference type="ARBA" id="ARBA00023268"/>
    </source>
</evidence>
<dbReference type="Pfam" id="PF00912">
    <property type="entry name" value="Transgly"/>
    <property type="match status" value="1"/>
</dbReference>
<dbReference type="GO" id="GO:0006508">
    <property type="term" value="P:proteolysis"/>
    <property type="evidence" value="ECO:0007669"/>
    <property type="project" value="UniProtKB-KW"/>
</dbReference>
<evidence type="ECO:0000256" key="16">
    <source>
        <dbReference type="SAM" id="Phobius"/>
    </source>
</evidence>
<dbReference type="AlphaFoldDB" id="Q0G4D0"/>
<comment type="similarity">
    <text evidence="2">In the C-terminal section; belongs to the transpeptidase family.</text>
</comment>
<dbReference type="HOGENOM" id="CLU_006354_2_4_5"/>
<dbReference type="STRING" id="217511.GCA_001463845_02357"/>
<keyword evidence="4" id="KW-0121">Carboxypeptidase</keyword>
<dbReference type="SUPFAM" id="SSF56601">
    <property type="entry name" value="beta-lactamase/transpeptidase-like"/>
    <property type="match status" value="1"/>
</dbReference>
<reference evidence="19 20" key="1">
    <citation type="journal article" date="2010" name="J. Bacteriol.">
        <title>Genome sequence of Fulvimarina pelagi HTCC2506T, a Mn(II)-oxidizing alphaproteobacterium possessing an aerobic anoxygenic photosynthetic gene cluster and Xanthorhodopsin.</title>
        <authorList>
            <person name="Kang I."/>
            <person name="Oh H.M."/>
            <person name="Lim S.I."/>
            <person name="Ferriera S."/>
            <person name="Giovannoni S.J."/>
            <person name="Cho J.C."/>
        </authorList>
    </citation>
    <scope>NUCLEOTIDE SEQUENCE [LARGE SCALE GENOMIC DNA]</scope>
    <source>
        <strain evidence="19 20">HTCC2506</strain>
    </source>
</reference>
<keyword evidence="9" id="KW-0133">Cell shape</keyword>
<feature type="domain" description="Glycosyl transferase family 51" evidence="18">
    <location>
        <begin position="151"/>
        <end position="313"/>
    </location>
</feature>
<evidence type="ECO:0000256" key="6">
    <source>
        <dbReference type="ARBA" id="ARBA00022676"/>
    </source>
</evidence>
<dbReference type="InterPro" id="IPR036950">
    <property type="entry name" value="PBP_transglycosylase"/>
</dbReference>
<dbReference type="InterPro" id="IPR001264">
    <property type="entry name" value="Glyco_trans_51"/>
</dbReference>
<evidence type="ECO:0000256" key="15">
    <source>
        <dbReference type="SAM" id="MobiDB-lite"/>
    </source>
</evidence>
<dbReference type="eggNOG" id="COG0744">
    <property type="taxonomic scope" value="Bacteria"/>
</dbReference>
<keyword evidence="10" id="KW-0573">Peptidoglycan synthesis</keyword>
<dbReference type="InterPro" id="IPR001460">
    <property type="entry name" value="PCN-bd_Tpept"/>
</dbReference>
<gene>
    <name evidence="19" type="ORF">FP2506_13999</name>
</gene>
<feature type="compositionally biased region" description="Low complexity" evidence="15">
    <location>
        <begin position="58"/>
        <end position="68"/>
    </location>
</feature>
<dbReference type="RefSeq" id="WP_007067926.1">
    <property type="nucleotide sequence ID" value="NZ_DS022272.1"/>
</dbReference>
<dbReference type="UniPathway" id="UPA00219"/>
<dbReference type="InterPro" id="IPR012338">
    <property type="entry name" value="Beta-lactam/transpept-like"/>
</dbReference>
<keyword evidence="16" id="KW-0472">Membrane</keyword>
<dbReference type="Proteomes" id="UP000004310">
    <property type="component" value="Unassembled WGS sequence"/>
</dbReference>
<name>Q0G4D0_9HYPH</name>
<evidence type="ECO:0000313" key="20">
    <source>
        <dbReference type="Proteomes" id="UP000004310"/>
    </source>
</evidence>
<dbReference type="InterPro" id="IPR050396">
    <property type="entry name" value="Glycosyltr_51/Transpeptidase"/>
</dbReference>
<feature type="transmembrane region" description="Helical" evidence="16">
    <location>
        <begin position="92"/>
        <end position="116"/>
    </location>
</feature>
<keyword evidence="16" id="KW-0812">Transmembrane</keyword>
<dbReference type="GO" id="GO:0008955">
    <property type="term" value="F:peptidoglycan glycosyltransferase activity"/>
    <property type="evidence" value="ECO:0007669"/>
    <property type="project" value="UniProtKB-EC"/>
</dbReference>
<keyword evidence="11" id="KW-0511">Multifunctional enzyme</keyword>
<comment type="caution">
    <text evidence="19">The sequence shown here is derived from an EMBL/GenBank/DDBJ whole genome shotgun (WGS) entry which is preliminary data.</text>
</comment>
<feature type="domain" description="Penicillin-binding protein transpeptidase" evidence="17">
    <location>
        <begin position="400"/>
        <end position="632"/>
    </location>
</feature>
<keyword evidence="16" id="KW-1133">Transmembrane helix</keyword>
<dbReference type="FunFam" id="1.10.3810.10:FF:000001">
    <property type="entry name" value="Penicillin-binding protein 1A"/>
    <property type="match status" value="1"/>
</dbReference>
<feature type="region of interest" description="Disordered" evidence="15">
    <location>
        <begin position="1"/>
        <end position="81"/>
    </location>
</feature>
<evidence type="ECO:0000256" key="7">
    <source>
        <dbReference type="ARBA" id="ARBA00022679"/>
    </source>
</evidence>
<keyword evidence="12" id="KW-0961">Cell wall biogenesis/degradation</keyword>
<keyword evidence="7" id="KW-0808">Transferase</keyword>
<dbReference type="GO" id="GO:0030288">
    <property type="term" value="C:outer membrane-bounded periplasmic space"/>
    <property type="evidence" value="ECO:0007669"/>
    <property type="project" value="TreeGrafter"/>
</dbReference>
<evidence type="ECO:0000313" key="19">
    <source>
        <dbReference type="EMBL" id="EAU41551.1"/>
    </source>
</evidence>
<evidence type="ECO:0000256" key="13">
    <source>
        <dbReference type="ARBA" id="ARBA00034000"/>
    </source>
</evidence>
<evidence type="ECO:0000256" key="1">
    <source>
        <dbReference type="ARBA" id="ARBA00004752"/>
    </source>
</evidence>
<proteinExistence type="inferred from homology"/>
<evidence type="ECO:0000256" key="10">
    <source>
        <dbReference type="ARBA" id="ARBA00022984"/>
    </source>
</evidence>
<dbReference type="InterPro" id="IPR023346">
    <property type="entry name" value="Lysozyme-like_dom_sf"/>
</dbReference>
<sequence length="759" mass="81850">MAARRQERIEPSFDGGFEKQNGDDLRVTADDRAMPMAANDRSRKKSRQAPKERRSFFGFQRSRLQSGRSGSGGGGRGGGGNGRRRRSFFGHFFKMSFTLAVWGTLGLAVLLGYFAVKLPNEAWAIPDRPPNVKIVSVDGRMIANRGLTGGKEVALDEMSPWIPQAVMAIEDRRFYEHFGVDPIGIARAAMENYQAGATVQGGSTLTQQLAKNIFLSPEQSMQRKIQEAILSVWLEHKFTKNQIMEMYLNRVYFGSGATGVEAAARRYFNKSASEVELHEAALLAGLLKAPSRLSPARDAEAAKDRADVVLAAMREENFITEAEYASAKAEEPTKAKSYWTGAENYAADVVMEDLEDLIGEVKEDVIVETTIDLDLEKAAEKVVKQTVNGAKQNVSQGALVAIDGTGAIRALVGGVDYSQSQFNRAFQARRQPGSSFKPFVYQTAMEQGWRPETVLNDAPVKIGNWTPSNYDNKYRGPVTIAVALQKSLNTIAAQLIDAVGPASVIETANRMGIKSEIGDNAAIALGTAEVSLLELTGAFVPYSNGGYEAKPHLVNRVTTESGKVVWERGAEVPPVIVEPDTVAMMNAMLSRVVSAGTGRRAQLDGWQTAGKTGTTNDYKDAWFIGYTSNLTTGVWLGNDNGAKMRQVTGGSLPAEAWNEFMTAAHDGIPASPLPGGYEIGGPQAPLVADGSDGGFYDPSMGQNGDPYYAPAGQIPPEDVGGGQRTADGRGRVFDTPPPPGVSVQGRVRNPSLLESIFGM</sequence>
<keyword evidence="6" id="KW-0328">Glycosyltransferase</keyword>
<dbReference type="Gene3D" id="1.10.3810.10">
    <property type="entry name" value="Biosynthetic peptidoglycan transglycosylase-like"/>
    <property type="match status" value="1"/>
</dbReference>
<feature type="compositionally biased region" description="Gly residues" evidence="15">
    <location>
        <begin position="69"/>
        <end position="81"/>
    </location>
</feature>
<evidence type="ECO:0000256" key="2">
    <source>
        <dbReference type="ARBA" id="ARBA00007090"/>
    </source>
</evidence>
<dbReference type="Gene3D" id="3.40.710.10">
    <property type="entry name" value="DD-peptidase/beta-lactamase superfamily"/>
    <property type="match status" value="1"/>
</dbReference>
<dbReference type="GO" id="GO:0009252">
    <property type="term" value="P:peptidoglycan biosynthetic process"/>
    <property type="evidence" value="ECO:0007669"/>
    <property type="project" value="UniProtKB-UniPathway"/>
</dbReference>
<dbReference type="GO" id="GO:0008658">
    <property type="term" value="F:penicillin binding"/>
    <property type="evidence" value="ECO:0007669"/>
    <property type="project" value="InterPro"/>
</dbReference>
<protein>
    <submittedName>
        <fullName evidence="19">Penicillin-binding protein</fullName>
    </submittedName>
</protein>
<comment type="pathway">
    <text evidence="1">Cell wall biogenesis; peptidoglycan biosynthesis.</text>
</comment>
<feature type="compositionally biased region" description="Basic and acidic residues" evidence="15">
    <location>
        <begin position="1"/>
        <end position="33"/>
    </location>
</feature>
<dbReference type="GO" id="GO:0009002">
    <property type="term" value="F:serine-type D-Ala-D-Ala carboxypeptidase activity"/>
    <property type="evidence" value="ECO:0007669"/>
    <property type="project" value="UniProtKB-EC"/>
</dbReference>
<dbReference type="Pfam" id="PF00905">
    <property type="entry name" value="Transpeptidase"/>
    <property type="match status" value="1"/>
</dbReference>
<dbReference type="GO" id="GO:0071555">
    <property type="term" value="P:cell wall organization"/>
    <property type="evidence" value="ECO:0007669"/>
    <property type="project" value="UniProtKB-KW"/>
</dbReference>
<evidence type="ECO:0000256" key="5">
    <source>
        <dbReference type="ARBA" id="ARBA00022670"/>
    </source>
</evidence>
<feature type="region of interest" description="Disordered" evidence="15">
    <location>
        <begin position="719"/>
        <end position="746"/>
    </location>
</feature>
<dbReference type="PANTHER" id="PTHR32282">
    <property type="entry name" value="BINDING PROTEIN TRANSPEPTIDASE, PUTATIVE-RELATED"/>
    <property type="match status" value="1"/>
</dbReference>
<dbReference type="PANTHER" id="PTHR32282:SF33">
    <property type="entry name" value="PEPTIDOGLYCAN GLYCOSYLTRANSFERASE"/>
    <property type="match status" value="1"/>
</dbReference>
<evidence type="ECO:0000256" key="9">
    <source>
        <dbReference type="ARBA" id="ARBA00022960"/>
    </source>
</evidence>
<keyword evidence="20" id="KW-1185">Reference proteome</keyword>